<dbReference type="OrthoDB" id="2754240at2759"/>
<organism evidence="4 5">
    <name type="scientific">Lentinus brumalis</name>
    <dbReference type="NCBI Taxonomy" id="2498619"/>
    <lineage>
        <taxon>Eukaryota</taxon>
        <taxon>Fungi</taxon>
        <taxon>Dikarya</taxon>
        <taxon>Basidiomycota</taxon>
        <taxon>Agaricomycotina</taxon>
        <taxon>Agaricomycetes</taxon>
        <taxon>Polyporales</taxon>
        <taxon>Polyporaceae</taxon>
        <taxon>Lentinus</taxon>
    </lineage>
</organism>
<accession>A0A371CJU0</accession>
<dbReference type="InterPro" id="IPR045340">
    <property type="entry name" value="DUF6533"/>
</dbReference>
<proteinExistence type="predicted"/>
<feature type="compositionally biased region" description="Basic and acidic residues" evidence="1">
    <location>
        <begin position="335"/>
        <end position="344"/>
    </location>
</feature>
<dbReference type="STRING" id="139420.A0A371CJU0"/>
<reference evidence="4 5" key="1">
    <citation type="journal article" date="2018" name="Biotechnol. Biofuels">
        <title>Integrative visual omics of the white-rot fungus Polyporus brumalis exposes the biotechnological potential of its oxidative enzymes for delignifying raw plant biomass.</title>
        <authorList>
            <person name="Miyauchi S."/>
            <person name="Rancon A."/>
            <person name="Drula E."/>
            <person name="Hage H."/>
            <person name="Chaduli D."/>
            <person name="Favel A."/>
            <person name="Grisel S."/>
            <person name="Henrissat B."/>
            <person name="Herpoel-Gimbert I."/>
            <person name="Ruiz-Duenas F.J."/>
            <person name="Chevret D."/>
            <person name="Hainaut M."/>
            <person name="Lin J."/>
            <person name="Wang M."/>
            <person name="Pangilinan J."/>
            <person name="Lipzen A."/>
            <person name="Lesage-Meessen L."/>
            <person name="Navarro D."/>
            <person name="Riley R."/>
            <person name="Grigoriev I.V."/>
            <person name="Zhou S."/>
            <person name="Raouche S."/>
            <person name="Rosso M.N."/>
        </authorList>
    </citation>
    <scope>NUCLEOTIDE SEQUENCE [LARGE SCALE GENOMIC DNA]</scope>
    <source>
        <strain evidence="4 5">BRFM 1820</strain>
    </source>
</reference>
<evidence type="ECO:0000256" key="2">
    <source>
        <dbReference type="SAM" id="Phobius"/>
    </source>
</evidence>
<dbReference type="AlphaFoldDB" id="A0A371CJU0"/>
<feature type="transmembrane region" description="Helical" evidence="2">
    <location>
        <begin position="256"/>
        <end position="277"/>
    </location>
</feature>
<feature type="region of interest" description="Disordered" evidence="1">
    <location>
        <begin position="319"/>
        <end position="354"/>
    </location>
</feature>
<sequence length="354" mass="38490">MPTGTDDSGAAATVTMFSTIYINEYCATAASVLFIYDALTTFDREVARFWTAKRTGATFLFFANKYISVVAYVMALVEFAYFPSDKSSENCGVTNTDMCSCTVFQNASTAVDVLQFVPGVVFSALRGYVLSRSKVLGTFIFALSLAPVGVNLVPYGYQLLGVNLPRPFGCLATNTTTEAIVIVIARVPLVVADILLVYITWTKLNGRDTARDIRPSRRLSLSDILLRDGMIYFVVLSILNVLHLVLSLTAVVSNNAISYVTIFTTPLTVITISRFLLDLQEANHAVVRIDADDPLYSSRDPYGTPSLISSLGGFINPDVPVPSDDEFEWDGGSRSGREAEEREAQIAVSPSPSA</sequence>
<feature type="transmembrane region" description="Helical" evidence="2">
    <location>
        <begin position="179"/>
        <end position="201"/>
    </location>
</feature>
<keyword evidence="2" id="KW-0472">Membrane</keyword>
<evidence type="ECO:0000256" key="1">
    <source>
        <dbReference type="SAM" id="MobiDB-lite"/>
    </source>
</evidence>
<evidence type="ECO:0000313" key="4">
    <source>
        <dbReference type="EMBL" id="RDX40548.1"/>
    </source>
</evidence>
<evidence type="ECO:0000259" key="3">
    <source>
        <dbReference type="Pfam" id="PF20151"/>
    </source>
</evidence>
<feature type="domain" description="DUF6533" evidence="3">
    <location>
        <begin position="25"/>
        <end position="69"/>
    </location>
</feature>
<keyword evidence="2" id="KW-1133">Transmembrane helix</keyword>
<protein>
    <recommendedName>
        <fullName evidence="3">DUF6533 domain-containing protein</fullName>
    </recommendedName>
</protein>
<evidence type="ECO:0000313" key="5">
    <source>
        <dbReference type="Proteomes" id="UP000256964"/>
    </source>
</evidence>
<keyword evidence="5" id="KW-1185">Reference proteome</keyword>
<dbReference type="Pfam" id="PF20151">
    <property type="entry name" value="DUF6533"/>
    <property type="match status" value="1"/>
</dbReference>
<feature type="transmembrane region" description="Helical" evidence="2">
    <location>
        <begin position="230"/>
        <end position="250"/>
    </location>
</feature>
<dbReference type="Proteomes" id="UP000256964">
    <property type="component" value="Unassembled WGS sequence"/>
</dbReference>
<feature type="transmembrane region" description="Helical" evidence="2">
    <location>
        <begin position="136"/>
        <end position="159"/>
    </location>
</feature>
<name>A0A371CJU0_9APHY</name>
<dbReference type="EMBL" id="KZ857549">
    <property type="protein sequence ID" value="RDX40548.1"/>
    <property type="molecule type" value="Genomic_DNA"/>
</dbReference>
<feature type="transmembrane region" description="Helical" evidence="2">
    <location>
        <begin position="113"/>
        <end position="129"/>
    </location>
</feature>
<keyword evidence="2" id="KW-0812">Transmembrane</keyword>
<feature type="transmembrane region" description="Helical" evidence="2">
    <location>
        <begin position="59"/>
        <end position="82"/>
    </location>
</feature>
<gene>
    <name evidence="4" type="ORF">OH76DRAFT_1490184</name>
</gene>
<feature type="transmembrane region" description="Helical" evidence="2">
    <location>
        <begin position="20"/>
        <end position="39"/>
    </location>
</feature>